<dbReference type="PANTHER" id="PTHR23360:SF5">
    <property type="entry name" value="G-PROTEIN COUPLED RECEPTORS FAMILY 1 PROFILE DOMAIN-CONTAINING PROTEIN"/>
    <property type="match status" value="1"/>
</dbReference>
<name>A0A1I7S507_BURXY</name>
<reference evidence="8" key="1">
    <citation type="submission" date="2016-11" db="UniProtKB">
        <authorList>
            <consortium name="WormBaseParasite"/>
        </authorList>
    </citation>
    <scope>IDENTIFICATION</scope>
</reference>
<dbReference type="Proteomes" id="UP000095284">
    <property type="component" value="Unplaced"/>
</dbReference>
<dbReference type="InterPro" id="IPR000276">
    <property type="entry name" value="GPCR_Rhodpsn"/>
</dbReference>
<dbReference type="InterPro" id="IPR047130">
    <property type="entry name" value="7TM_GPCR_Srsx_nematod"/>
</dbReference>
<proteinExistence type="predicted"/>
<dbReference type="Gene3D" id="1.20.1070.10">
    <property type="entry name" value="Rhodopsin 7-helix transmembrane proteins"/>
    <property type="match status" value="1"/>
</dbReference>
<feature type="transmembrane region" description="Helical" evidence="5">
    <location>
        <begin position="226"/>
        <end position="251"/>
    </location>
</feature>
<dbReference type="WBParaSite" id="BXY_0809200.1">
    <property type="protein sequence ID" value="BXY_0809200.1"/>
    <property type="gene ID" value="BXY_0809200"/>
</dbReference>
<evidence type="ECO:0000313" key="8">
    <source>
        <dbReference type="WBParaSite" id="BXY_0809200.1"/>
    </source>
</evidence>
<dbReference type="SUPFAM" id="SSF81321">
    <property type="entry name" value="Family A G protein-coupled receptor-like"/>
    <property type="match status" value="1"/>
</dbReference>
<dbReference type="Pfam" id="PF10320">
    <property type="entry name" value="7TM_GPCR_Srsx"/>
    <property type="match status" value="1"/>
</dbReference>
<sequence>MDSNQNLTMPEYIYKMYNGKGAQPRIYIPALFVWVIMFAGYFGNALVIWATFHNRKLQGSCNCFMAFGCFADIIHMSAHWVYVYTTVVTGENFIPYDQCLFYQAIPFIFVTVSIIMTLFVGIDRLVSVTFPLTYGKTNKNLIVIGGIVISILCALYFVVVSVIYSHTAAGKNPVLCAVVNAAGGRAFFDWFYFCVLVNLIDLIIYTTVWVILLLKSGISEESKKVFRSLFVVMLTVAFGWLANAFVHVVIIPAFVSVEYQYEVTFLFGIPVNLASSGTFVTLYIFSQEYRQTFRKLLGFNLPESRSSSMIFTQRSKTDVPIKVATVSKRRIGDSHR</sequence>
<dbReference type="AlphaFoldDB" id="A0A1I7S507"/>
<feature type="transmembrane region" description="Helical" evidence="5">
    <location>
        <begin position="64"/>
        <end position="85"/>
    </location>
</feature>
<dbReference type="PROSITE" id="PS50262">
    <property type="entry name" value="G_PROTEIN_RECEP_F1_2"/>
    <property type="match status" value="1"/>
</dbReference>
<dbReference type="GO" id="GO:0004930">
    <property type="term" value="F:G protein-coupled receptor activity"/>
    <property type="evidence" value="ECO:0007669"/>
    <property type="project" value="InterPro"/>
</dbReference>
<evidence type="ECO:0000256" key="4">
    <source>
        <dbReference type="ARBA" id="ARBA00023136"/>
    </source>
</evidence>
<dbReference type="eggNOG" id="ENOG502STZG">
    <property type="taxonomic scope" value="Eukaryota"/>
</dbReference>
<dbReference type="PANTHER" id="PTHR23360">
    <property type="entry name" value="G-PROTEIN COUPLED RECEPTORS FAMILY 1 PROFILE DOMAIN-CONTAINING PROTEIN-RELATED"/>
    <property type="match status" value="1"/>
</dbReference>
<evidence type="ECO:0000313" key="7">
    <source>
        <dbReference type="Proteomes" id="UP000095284"/>
    </source>
</evidence>
<keyword evidence="2 5" id="KW-0812">Transmembrane</keyword>
<keyword evidence="4 5" id="KW-0472">Membrane</keyword>
<feature type="transmembrane region" description="Helical" evidence="5">
    <location>
        <begin position="26"/>
        <end position="52"/>
    </location>
</feature>
<accession>A0A1I7S507</accession>
<comment type="subcellular location">
    <subcellularLocation>
        <location evidence="1">Membrane</location>
    </subcellularLocation>
</comment>
<dbReference type="InterPro" id="IPR017452">
    <property type="entry name" value="GPCR_Rhodpsn_7TM"/>
</dbReference>
<feature type="transmembrane region" description="Helical" evidence="5">
    <location>
        <begin position="190"/>
        <end position="214"/>
    </location>
</feature>
<feature type="transmembrane region" description="Helical" evidence="5">
    <location>
        <begin position="263"/>
        <end position="285"/>
    </location>
</feature>
<evidence type="ECO:0000256" key="1">
    <source>
        <dbReference type="ARBA" id="ARBA00004370"/>
    </source>
</evidence>
<evidence type="ECO:0000259" key="6">
    <source>
        <dbReference type="PROSITE" id="PS50262"/>
    </source>
</evidence>
<protein>
    <submittedName>
        <fullName evidence="8">G_PROTEIN_RECEP_F1_2 domain-containing protein</fullName>
    </submittedName>
</protein>
<dbReference type="CDD" id="cd00637">
    <property type="entry name" value="7tm_classA_rhodopsin-like"/>
    <property type="match status" value="1"/>
</dbReference>
<feature type="transmembrane region" description="Helical" evidence="5">
    <location>
        <begin position="141"/>
        <end position="164"/>
    </location>
</feature>
<dbReference type="SMART" id="SM01381">
    <property type="entry name" value="7TM_GPCR_Srsx"/>
    <property type="match status" value="1"/>
</dbReference>
<evidence type="ECO:0000256" key="3">
    <source>
        <dbReference type="ARBA" id="ARBA00022989"/>
    </source>
</evidence>
<organism evidence="7 8">
    <name type="scientific">Bursaphelenchus xylophilus</name>
    <name type="common">Pinewood nematode worm</name>
    <name type="synonym">Aphelenchoides xylophilus</name>
    <dbReference type="NCBI Taxonomy" id="6326"/>
    <lineage>
        <taxon>Eukaryota</taxon>
        <taxon>Metazoa</taxon>
        <taxon>Ecdysozoa</taxon>
        <taxon>Nematoda</taxon>
        <taxon>Chromadorea</taxon>
        <taxon>Rhabditida</taxon>
        <taxon>Tylenchina</taxon>
        <taxon>Tylenchomorpha</taxon>
        <taxon>Aphelenchoidea</taxon>
        <taxon>Aphelenchoididae</taxon>
        <taxon>Bursaphelenchus</taxon>
    </lineage>
</organism>
<feature type="domain" description="G-protein coupled receptors family 1 profile" evidence="6">
    <location>
        <begin position="43"/>
        <end position="285"/>
    </location>
</feature>
<feature type="transmembrane region" description="Helical" evidence="5">
    <location>
        <begin position="100"/>
        <end position="120"/>
    </location>
</feature>
<dbReference type="InterPro" id="IPR019424">
    <property type="entry name" value="7TM_GPCR_Srsx"/>
</dbReference>
<evidence type="ECO:0000256" key="5">
    <source>
        <dbReference type="SAM" id="Phobius"/>
    </source>
</evidence>
<evidence type="ECO:0000256" key="2">
    <source>
        <dbReference type="ARBA" id="ARBA00022692"/>
    </source>
</evidence>
<dbReference type="GO" id="GO:0016020">
    <property type="term" value="C:membrane"/>
    <property type="evidence" value="ECO:0007669"/>
    <property type="project" value="UniProtKB-SubCell"/>
</dbReference>
<keyword evidence="3 5" id="KW-1133">Transmembrane helix</keyword>
<dbReference type="PRINTS" id="PR00237">
    <property type="entry name" value="GPCRRHODOPSN"/>
</dbReference>